<evidence type="ECO:0000256" key="6">
    <source>
        <dbReference type="ARBA" id="ARBA00022692"/>
    </source>
</evidence>
<dbReference type="Gene3D" id="3.30.565.10">
    <property type="entry name" value="Histidine kinase-like ATPase, C-terminal domain"/>
    <property type="match status" value="1"/>
</dbReference>
<comment type="caution">
    <text evidence="13">The sequence shown here is derived from an EMBL/GenBank/DDBJ whole genome shotgun (WGS) entry which is preliminary data.</text>
</comment>
<dbReference type="PRINTS" id="PR00344">
    <property type="entry name" value="BCTRLSENSOR"/>
</dbReference>
<dbReference type="CDD" id="cd00082">
    <property type="entry name" value="HisKA"/>
    <property type="match status" value="1"/>
</dbReference>
<keyword evidence="5" id="KW-0808">Transferase</keyword>
<dbReference type="InterPro" id="IPR050428">
    <property type="entry name" value="TCS_sensor_his_kinase"/>
</dbReference>
<feature type="transmembrane region" description="Helical" evidence="11">
    <location>
        <begin position="13"/>
        <end position="33"/>
    </location>
</feature>
<dbReference type="InterPro" id="IPR003594">
    <property type="entry name" value="HATPase_dom"/>
</dbReference>
<dbReference type="GO" id="GO:0005886">
    <property type="term" value="C:plasma membrane"/>
    <property type="evidence" value="ECO:0007669"/>
    <property type="project" value="TreeGrafter"/>
</dbReference>
<evidence type="ECO:0000256" key="5">
    <source>
        <dbReference type="ARBA" id="ARBA00022679"/>
    </source>
</evidence>
<sequence>MALLTGNSLKRKLILYTSFFSVVLGCLLMVSAYKISLEETKEILDAQMKNLAERVAAHSPELMQSQFDPEKHYHEEDLFVDVWPYSQQSHQYHEFNLLIQPIQKAGFYTHKTSHGTWRTYVLPLKDYQVQVSQQQSVRQNLAIELAGSMFVPYLLFMPFMLWGLGWMISRILQPLDDFKAELTQRDSKALNPIQSQHYPIEIAPTIEEMNALFERISLAQQEQRQFIADAAHELRTPITALTLQVKVLLQEFPEHKALNNLALGLIRMQHLVAQLLSLAKQDASLPELENKHLFYLNETAVHCVEALMHLAMQKDIDLGMERNEALMVNMQETAVHSVIYNLIDNAIKYTPEHGVINVSVFQQDGMAILQIEDSGPGIDPALHAQILKRFYRVHHHQEVGSGLGLSIVDKAVERLNGRLSFGSSASLGGLQVNVQLPKA</sequence>
<dbReference type="PANTHER" id="PTHR45436:SF15">
    <property type="entry name" value="SENSOR HISTIDINE KINASE CUSS"/>
    <property type="match status" value="1"/>
</dbReference>
<dbReference type="GO" id="GO:0000155">
    <property type="term" value="F:phosphorelay sensor kinase activity"/>
    <property type="evidence" value="ECO:0007669"/>
    <property type="project" value="InterPro"/>
</dbReference>
<dbReference type="EC" id="2.7.13.3" evidence="3"/>
<evidence type="ECO:0000256" key="4">
    <source>
        <dbReference type="ARBA" id="ARBA00022553"/>
    </source>
</evidence>
<evidence type="ECO:0000313" key="14">
    <source>
        <dbReference type="Proteomes" id="UP000293483"/>
    </source>
</evidence>
<keyword evidence="4" id="KW-0597">Phosphoprotein</keyword>
<dbReference type="RefSeq" id="WP_130146507.1">
    <property type="nucleotide sequence ID" value="NZ_SGSU01000012.1"/>
</dbReference>
<proteinExistence type="predicted"/>
<dbReference type="InterPro" id="IPR036097">
    <property type="entry name" value="HisK_dim/P_sf"/>
</dbReference>
<gene>
    <name evidence="13" type="ORF">EXE25_11695</name>
</gene>
<dbReference type="EMBL" id="SGSU01000012">
    <property type="protein sequence ID" value="RZG66159.1"/>
    <property type="molecule type" value="Genomic_DNA"/>
</dbReference>
<comment type="catalytic activity">
    <reaction evidence="1">
        <text>ATP + protein L-histidine = ADP + protein N-phospho-L-histidine.</text>
        <dbReference type="EC" id="2.7.13.3"/>
    </reaction>
</comment>
<evidence type="ECO:0000256" key="9">
    <source>
        <dbReference type="ARBA" id="ARBA00023012"/>
    </source>
</evidence>
<evidence type="ECO:0000256" key="8">
    <source>
        <dbReference type="ARBA" id="ARBA00022989"/>
    </source>
</evidence>
<accession>A0A4Q7AZU3</accession>
<dbReference type="SMART" id="SM00388">
    <property type="entry name" value="HisKA"/>
    <property type="match status" value="1"/>
</dbReference>
<evidence type="ECO:0000256" key="3">
    <source>
        <dbReference type="ARBA" id="ARBA00012438"/>
    </source>
</evidence>
<reference evidence="13 14" key="1">
    <citation type="submission" date="2019-02" db="EMBL/GenBank/DDBJ databases">
        <title>The Batch Genome Submission of Acinetobacter spp. strains.</title>
        <authorList>
            <person name="Qin J."/>
            <person name="Hu Y."/>
            <person name="Ye H."/>
            <person name="Wei L."/>
            <person name="Feng Y."/>
            <person name="Zong Z."/>
        </authorList>
    </citation>
    <scope>NUCLEOTIDE SEQUENCE [LARGE SCALE GENOMIC DNA]</scope>
    <source>
        <strain evidence="13 14">WCHABo060081</strain>
    </source>
</reference>
<organism evidence="13 14">
    <name type="scientific">Acinetobacter bouvetii</name>
    <dbReference type="NCBI Taxonomy" id="202951"/>
    <lineage>
        <taxon>Bacteria</taxon>
        <taxon>Pseudomonadati</taxon>
        <taxon>Pseudomonadota</taxon>
        <taxon>Gammaproteobacteria</taxon>
        <taxon>Moraxellales</taxon>
        <taxon>Moraxellaceae</taxon>
        <taxon>Acinetobacter</taxon>
    </lineage>
</organism>
<dbReference type="InterPro" id="IPR005467">
    <property type="entry name" value="His_kinase_dom"/>
</dbReference>
<evidence type="ECO:0000256" key="7">
    <source>
        <dbReference type="ARBA" id="ARBA00022777"/>
    </source>
</evidence>
<feature type="domain" description="Histidine kinase" evidence="12">
    <location>
        <begin position="229"/>
        <end position="439"/>
    </location>
</feature>
<protein>
    <recommendedName>
        <fullName evidence="3">histidine kinase</fullName>
        <ecNumber evidence="3">2.7.13.3</ecNumber>
    </recommendedName>
</protein>
<keyword evidence="7" id="KW-0418">Kinase</keyword>
<evidence type="ECO:0000256" key="11">
    <source>
        <dbReference type="SAM" id="Phobius"/>
    </source>
</evidence>
<evidence type="ECO:0000256" key="10">
    <source>
        <dbReference type="ARBA" id="ARBA00023136"/>
    </source>
</evidence>
<dbReference type="Pfam" id="PF00512">
    <property type="entry name" value="HisKA"/>
    <property type="match status" value="1"/>
</dbReference>
<dbReference type="InterPro" id="IPR003661">
    <property type="entry name" value="HisK_dim/P_dom"/>
</dbReference>
<keyword evidence="8 11" id="KW-1133">Transmembrane helix</keyword>
<keyword evidence="9" id="KW-0902">Two-component regulatory system</keyword>
<dbReference type="CDD" id="cd00075">
    <property type="entry name" value="HATPase"/>
    <property type="match status" value="1"/>
</dbReference>
<evidence type="ECO:0000256" key="2">
    <source>
        <dbReference type="ARBA" id="ARBA00004141"/>
    </source>
</evidence>
<name>A0A4Q7AZU3_9GAMM</name>
<dbReference type="InterPro" id="IPR036890">
    <property type="entry name" value="HATPase_C_sf"/>
</dbReference>
<feature type="transmembrane region" description="Helical" evidence="11">
    <location>
        <begin position="145"/>
        <end position="168"/>
    </location>
</feature>
<dbReference type="PANTHER" id="PTHR45436">
    <property type="entry name" value="SENSOR HISTIDINE KINASE YKOH"/>
    <property type="match status" value="1"/>
</dbReference>
<comment type="subcellular location">
    <subcellularLocation>
        <location evidence="2">Membrane</location>
        <topology evidence="2">Multi-pass membrane protein</topology>
    </subcellularLocation>
</comment>
<evidence type="ECO:0000256" key="1">
    <source>
        <dbReference type="ARBA" id="ARBA00000085"/>
    </source>
</evidence>
<dbReference type="Proteomes" id="UP000293483">
    <property type="component" value="Unassembled WGS sequence"/>
</dbReference>
<evidence type="ECO:0000313" key="13">
    <source>
        <dbReference type="EMBL" id="RZG66159.1"/>
    </source>
</evidence>
<dbReference type="SUPFAM" id="SSF47384">
    <property type="entry name" value="Homodimeric domain of signal transducing histidine kinase"/>
    <property type="match status" value="1"/>
</dbReference>
<keyword evidence="10 11" id="KW-0472">Membrane</keyword>
<dbReference type="SMART" id="SM00387">
    <property type="entry name" value="HATPase_c"/>
    <property type="match status" value="1"/>
</dbReference>
<dbReference type="PROSITE" id="PS50109">
    <property type="entry name" value="HIS_KIN"/>
    <property type="match status" value="1"/>
</dbReference>
<keyword evidence="6 11" id="KW-0812">Transmembrane</keyword>
<evidence type="ECO:0000259" key="12">
    <source>
        <dbReference type="PROSITE" id="PS50109"/>
    </source>
</evidence>
<dbReference type="InterPro" id="IPR004358">
    <property type="entry name" value="Sig_transdc_His_kin-like_C"/>
</dbReference>
<dbReference type="Gene3D" id="1.10.287.130">
    <property type="match status" value="1"/>
</dbReference>
<dbReference type="Pfam" id="PF02518">
    <property type="entry name" value="HATPase_c"/>
    <property type="match status" value="1"/>
</dbReference>
<dbReference type="STRING" id="202951.GCA_001485025_02681"/>
<dbReference type="SUPFAM" id="SSF55874">
    <property type="entry name" value="ATPase domain of HSP90 chaperone/DNA topoisomerase II/histidine kinase"/>
    <property type="match status" value="1"/>
</dbReference>
<dbReference type="AlphaFoldDB" id="A0A4Q7AZU3"/>